<dbReference type="AlphaFoldDB" id="A0A7Y4DZQ2"/>
<dbReference type="EMBL" id="CP009617">
    <property type="protein sequence ID" value="AIW18821.1"/>
    <property type="molecule type" value="Genomic_DNA"/>
</dbReference>
<evidence type="ECO:0000313" key="2">
    <source>
        <dbReference type="EMBL" id="KJY77511.1"/>
    </source>
</evidence>
<proteinExistence type="predicted"/>
<reference evidence="2" key="2">
    <citation type="journal article" date="2015" name="BMC Genomics">
        <title>Genome mining reveals unlocked bioactive potential of marine Gram-negative bacteria.</title>
        <authorList>
            <person name="Machado H."/>
            <person name="Sonnenschein E.C."/>
            <person name="Melchiorsen J."/>
            <person name="Gram L."/>
        </authorList>
    </citation>
    <scope>NUCLEOTIDE SEQUENCE</scope>
    <source>
        <strain evidence="2">S2052</strain>
    </source>
</reference>
<organism evidence="2">
    <name type="scientific">Vibrio coralliilyticus</name>
    <dbReference type="NCBI Taxonomy" id="190893"/>
    <lineage>
        <taxon>Bacteria</taxon>
        <taxon>Pseudomonadati</taxon>
        <taxon>Pseudomonadota</taxon>
        <taxon>Gammaproteobacteria</taxon>
        <taxon>Vibrionales</taxon>
        <taxon>Vibrionaceae</taxon>
        <taxon>Vibrio</taxon>
    </lineage>
</organism>
<sequence>MENEAAAIIAKSSPQQIATGELVVLKNTIKKFCKGPMRSELMKLANSELGAICSKITAERMPVYQAKITHLKELAKCNNQLRLRDELREIRSTGI</sequence>
<dbReference type="KEGG" id="vcy:IX92_07080"/>
<dbReference type="Proteomes" id="UP000030081">
    <property type="component" value="Chromosome 1"/>
</dbReference>
<name>A0A7Y4DZQ2_9VIBR</name>
<evidence type="ECO:0000313" key="3">
    <source>
        <dbReference type="EMBL" id="NOJ23239.1"/>
    </source>
</evidence>
<gene>
    <name evidence="3" type="ORF">F0238_10920</name>
    <name evidence="1" type="ORF">IX92_07080</name>
    <name evidence="2" type="ORF">TW71_00305</name>
</gene>
<protein>
    <submittedName>
        <fullName evidence="2">Uncharacterized protein</fullName>
    </submittedName>
</protein>
<reference evidence="3 5" key="3">
    <citation type="submission" date="2019-09" db="EMBL/GenBank/DDBJ databases">
        <title>Draft genome sequencing and comparative genomics of hatchery-associated Vibrios.</title>
        <authorList>
            <person name="Kehlet-Delgado H."/>
            <person name="Mueller R.S."/>
        </authorList>
    </citation>
    <scope>NUCLEOTIDE SEQUENCE [LARGE SCALE GENOMIC DNA]</scope>
    <source>
        <strain evidence="3 5">09-121-3</strain>
    </source>
</reference>
<accession>A0A7Y4DZQ2</accession>
<dbReference type="RefSeq" id="WP_006962197.1">
    <property type="nucleotide sequence ID" value="NZ_CP009617.1"/>
</dbReference>
<keyword evidence="4" id="KW-1185">Reference proteome</keyword>
<dbReference type="OrthoDB" id="5896879at2"/>
<evidence type="ECO:0000313" key="1">
    <source>
        <dbReference type="EMBL" id="AIW18821.1"/>
    </source>
</evidence>
<reference evidence="1 4" key="1">
    <citation type="submission" date="2014-10" db="EMBL/GenBank/DDBJ databases">
        <title>The Complete Genome Sequence for the Shellfish Pathogen Vibrio coralliilyticus RE98 Isolated from a Shellfish Hatchery.</title>
        <authorList>
            <person name="Richards G.P."/>
            <person name="Bono J.L."/>
            <person name="Watson M.A."/>
            <person name="Needleman D.S."/>
        </authorList>
    </citation>
    <scope>NUCLEOTIDE SEQUENCE [LARGE SCALE GENOMIC DNA]</scope>
    <source>
        <strain evidence="1 4">RE98</strain>
    </source>
</reference>
<dbReference type="Proteomes" id="UP000576645">
    <property type="component" value="Unassembled WGS sequence"/>
</dbReference>
<evidence type="ECO:0000313" key="4">
    <source>
        <dbReference type="Proteomes" id="UP000030081"/>
    </source>
</evidence>
<dbReference type="EMBL" id="VTXP01000005">
    <property type="protein sequence ID" value="NOJ23239.1"/>
    <property type="molecule type" value="Genomic_DNA"/>
</dbReference>
<dbReference type="EMBL" id="JXXR01000001">
    <property type="protein sequence ID" value="KJY77511.1"/>
    <property type="molecule type" value="Genomic_DNA"/>
</dbReference>
<evidence type="ECO:0000313" key="5">
    <source>
        <dbReference type="Proteomes" id="UP000576645"/>
    </source>
</evidence>
<dbReference type="GeneID" id="93942144"/>